<organism evidence="2 3">
    <name type="scientific">Funneliformis geosporum</name>
    <dbReference type="NCBI Taxonomy" id="1117311"/>
    <lineage>
        <taxon>Eukaryota</taxon>
        <taxon>Fungi</taxon>
        <taxon>Fungi incertae sedis</taxon>
        <taxon>Mucoromycota</taxon>
        <taxon>Glomeromycotina</taxon>
        <taxon>Glomeromycetes</taxon>
        <taxon>Glomerales</taxon>
        <taxon>Glomeraceae</taxon>
        <taxon>Funneliformis</taxon>
    </lineage>
</organism>
<dbReference type="Gene3D" id="1.10.510.10">
    <property type="entry name" value="Transferase(Phosphotransferase) domain 1"/>
    <property type="match status" value="1"/>
</dbReference>
<feature type="non-terminal residue" evidence="2">
    <location>
        <position position="203"/>
    </location>
</feature>
<dbReference type="InterPro" id="IPR000719">
    <property type="entry name" value="Prot_kinase_dom"/>
</dbReference>
<dbReference type="InterPro" id="IPR001245">
    <property type="entry name" value="Ser-Thr/Tyr_kinase_cat_dom"/>
</dbReference>
<dbReference type="PANTHER" id="PTHR44329">
    <property type="entry name" value="SERINE/THREONINE-PROTEIN KINASE TNNI3K-RELATED"/>
    <property type="match status" value="1"/>
</dbReference>
<dbReference type="Pfam" id="PF07714">
    <property type="entry name" value="PK_Tyr_Ser-Thr"/>
    <property type="match status" value="1"/>
</dbReference>
<dbReference type="InterPro" id="IPR011009">
    <property type="entry name" value="Kinase-like_dom_sf"/>
</dbReference>
<sequence>LEIIHKADFVHHDFHSGNILLVKSYRKWQNGQWLIGDLGLSRPVSNITSNDKIYGIIPYIAPEILNGGSFSQAADIYSMGMIMWELTSGCRPFANSEYTHRLNVKIIDGKRPEITDDTPECFASLMKKCWDLDPTKRPSITEIRETFSDWYSENECVEQFFLAEERRLESVLLKKIASKSIDKHPKAIFTSRTCISKSSNLTP</sequence>
<name>A0A9W4T316_9GLOM</name>
<dbReference type="AlphaFoldDB" id="A0A9W4T316"/>
<protein>
    <submittedName>
        <fullName evidence="2">16077_t:CDS:1</fullName>
    </submittedName>
</protein>
<comment type="caution">
    <text evidence="2">The sequence shown here is derived from an EMBL/GenBank/DDBJ whole genome shotgun (WGS) entry which is preliminary data.</text>
</comment>
<dbReference type="GO" id="GO:0005524">
    <property type="term" value="F:ATP binding"/>
    <property type="evidence" value="ECO:0007669"/>
    <property type="project" value="InterPro"/>
</dbReference>
<evidence type="ECO:0000313" key="2">
    <source>
        <dbReference type="EMBL" id="CAI2190916.1"/>
    </source>
</evidence>
<feature type="non-terminal residue" evidence="2">
    <location>
        <position position="1"/>
    </location>
</feature>
<dbReference type="EMBL" id="CAMKVN010006941">
    <property type="protein sequence ID" value="CAI2190916.1"/>
    <property type="molecule type" value="Genomic_DNA"/>
</dbReference>
<evidence type="ECO:0000313" key="3">
    <source>
        <dbReference type="Proteomes" id="UP001153678"/>
    </source>
</evidence>
<dbReference type="GO" id="GO:0004674">
    <property type="term" value="F:protein serine/threonine kinase activity"/>
    <property type="evidence" value="ECO:0007669"/>
    <property type="project" value="TreeGrafter"/>
</dbReference>
<accession>A0A9W4T316</accession>
<keyword evidence="3" id="KW-1185">Reference proteome</keyword>
<dbReference type="InterPro" id="IPR051681">
    <property type="entry name" value="Ser/Thr_Kinases-Pseudokinases"/>
</dbReference>
<proteinExistence type="predicted"/>
<dbReference type="OrthoDB" id="10261027at2759"/>
<evidence type="ECO:0000259" key="1">
    <source>
        <dbReference type="PROSITE" id="PS50011"/>
    </source>
</evidence>
<dbReference type="SUPFAM" id="SSF56112">
    <property type="entry name" value="Protein kinase-like (PK-like)"/>
    <property type="match status" value="1"/>
</dbReference>
<dbReference type="PROSITE" id="PS50011">
    <property type="entry name" value="PROTEIN_KINASE_DOM"/>
    <property type="match status" value="1"/>
</dbReference>
<reference evidence="2" key="1">
    <citation type="submission" date="2022-08" db="EMBL/GenBank/DDBJ databases">
        <authorList>
            <person name="Kallberg Y."/>
            <person name="Tangrot J."/>
            <person name="Rosling A."/>
        </authorList>
    </citation>
    <scope>NUCLEOTIDE SEQUENCE</scope>
    <source>
        <strain evidence="2">Wild A</strain>
    </source>
</reference>
<feature type="domain" description="Protein kinase" evidence="1">
    <location>
        <begin position="1"/>
        <end position="151"/>
    </location>
</feature>
<dbReference type="Proteomes" id="UP001153678">
    <property type="component" value="Unassembled WGS sequence"/>
</dbReference>
<gene>
    <name evidence="2" type="ORF">FWILDA_LOCUS14814</name>
</gene>